<protein>
    <submittedName>
        <fullName evidence="1">Uncharacterized protein</fullName>
    </submittedName>
</protein>
<evidence type="ECO:0000313" key="1">
    <source>
        <dbReference type="EMBL" id="MCI94044.1"/>
    </source>
</evidence>
<organism evidence="1 2">
    <name type="scientific">Trifolium medium</name>
    <dbReference type="NCBI Taxonomy" id="97028"/>
    <lineage>
        <taxon>Eukaryota</taxon>
        <taxon>Viridiplantae</taxon>
        <taxon>Streptophyta</taxon>
        <taxon>Embryophyta</taxon>
        <taxon>Tracheophyta</taxon>
        <taxon>Spermatophyta</taxon>
        <taxon>Magnoliopsida</taxon>
        <taxon>eudicotyledons</taxon>
        <taxon>Gunneridae</taxon>
        <taxon>Pentapetalae</taxon>
        <taxon>rosids</taxon>
        <taxon>fabids</taxon>
        <taxon>Fabales</taxon>
        <taxon>Fabaceae</taxon>
        <taxon>Papilionoideae</taxon>
        <taxon>50 kb inversion clade</taxon>
        <taxon>NPAAA clade</taxon>
        <taxon>Hologalegina</taxon>
        <taxon>IRL clade</taxon>
        <taxon>Trifolieae</taxon>
        <taxon>Trifolium</taxon>
    </lineage>
</organism>
<dbReference type="AlphaFoldDB" id="A0A392W050"/>
<reference evidence="1 2" key="1">
    <citation type="journal article" date="2018" name="Front. Plant Sci.">
        <title>Red Clover (Trifolium pratense) and Zigzag Clover (T. medium) - A Picture of Genomic Similarities and Differences.</title>
        <authorList>
            <person name="Dluhosova J."/>
            <person name="Istvanek J."/>
            <person name="Nedelnik J."/>
            <person name="Repkova J."/>
        </authorList>
    </citation>
    <scope>NUCLEOTIDE SEQUENCE [LARGE SCALE GENOMIC DNA]</scope>
    <source>
        <strain evidence="2">cv. 10/8</strain>
        <tissue evidence="1">Leaf</tissue>
    </source>
</reference>
<dbReference type="Proteomes" id="UP000265520">
    <property type="component" value="Unassembled WGS sequence"/>
</dbReference>
<dbReference type="EMBL" id="LXQA011345678">
    <property type="protein sequence ID" value="MCI94044.1"/>
    <property type="molecule type" value="Genomic_DNA"/>
</dbReference>
<feature type="non-terminal residue" evidence="1">
    <location>
        <position position="1"/>
    </location>
</feature>
<name>A0A392W050_9FABA</name>
<comment type="caution">
    <text evidence="1">The sequence shown here is derived from an EMBL/GenBank/DDBJ whole genome shotgun (WGS) entry which is preliminary data.</text>
</comment>
<sequence>DPEWRALLASVRKNKASPSPDIAVPSVQASPLPVVIEASASTKRDRLEDTNDVVVVLKPQASKGKNSD</sequence>
<accession>A0A392W050</accession>
<proteinExistence type="predicted"/>
<keyword evidence="2" id="KW-1185">Reference proteome</keyword>
<feature type="non-terminal residue" evidence="1">
    <location>
        <position position="68"/>
    </location>
</feature>
<evidence type="ECO:0000313" key="2">
    <source>
        <dbReference type="Proteomes" id="UP000265520"/>
    </source>
</evidence>